<evidence type="ECO:0000313" key="2">
    <source>
        <dbReference type="EMBL" id="QND74329.1"/>
    </source>
</evidence>
<feature type="transmembrane region" description="Helical" evidence="1">
    <location>
        <begin position="21"/>
        <end position="45"/>
    </location>
</feature>
<dbReference type="Proteomes" id="UP000515291">
    <property type="component" value="Chromosome"/>
</dbReference>
<evidence type="ECO:0000313" key="3">
    <source>
        <dbReference type="Proteomes" id="UP000515291"/>
    </source>
</evidence>
<keyword evidence="1" id="KW-1133">Transmembrane helix</keyword>
<dbReference type="KEGG" id="trb:HB776_26340"/>
<evidence type="ECO:0000256" key="1">
    <source>
        <dbReference type="SAM" id="Phobius"/>
    </source>
</evidence>
<sequence>MVQPLLTPKSPMPASEPPSRLASVIVASAAAFAALLLVGAIGLWAHYGTAVFFEMIKTGIAACM</sequence>
<dbReference type="EMBL" id="CP050292">
    <property type="protein sequence ID" value="QND74329.1"/>
    <property type="molecule type" value="Genomic_DNA"/>
</dbReference>
<reference evidence="3" key="1">
    <citation type="journal article" date="2020" name="Mol. Plant Microbe">
        <title>Rhizobial microsymbionts of the narrowly endemic Oxytropis species growing in Kamchatka are characterized by significant genetic diversity and possess a set of genes that are associated with T3SS and T6SS secretion systems and can affect the development of symbiosis.</title>
        <authorList>
            <person name="Safronova V."/>
            <person name="Guro P."/>
            <person name="Sazanova A."/>
            <person name="Kuznetsova I."/>
            <person name="Belimov A."/>
            <person name="Yakubov V."/>
            <person name="Chirak E."/>
            <person name="Afonin A."/>
            <person name="Gogolev Y."/>
            <person name="Andronov E."/>
            <person name="Tikhonovich I."/>
        </authorList>
    </citation>
    <scope>NUCLEOTIDE SEQUENCE [LARGE SCALE GENOMIC DNA]</scope>
    <source>
        <strain evidence="3">581</strain>
    </source>
</reference>
<organism evidence="2 3">
    <name type="scientific">Tardiphaga robiniae</name>
    <dbReference type="NCBI Taxonomy" id="943830"/>
    <lineage>
        <taxon>Bacteria</taxon>
        <taxon>Pseudomonadati</taxon>
        <taxon>Pseudomonadota</taxon>
        <taxon>Alphaproteobacteria</taxon>
        <taxon>Hyphomicrobiales</taxon>
        <taxon>Nitrobacteraceae</taxon>
        <taxon>Tardiphaga</taxon>
    </lineage>
</organism>
<keyword evidence="1" id="KW-0812">Transmembrane</keyword>
<proteinExistence type="predicted"/>
<gene>
    <name evidence="2" type="ORF">HB776_26340</name>
</gene>
<dbReference type="AlphaFoldDB" id="A0A7G6U5P7"/>
<protein>
    <submittedName>
        <fullName evidence="2">Uncharacterized protein</fullName>
    </submittedName>
</protein>
<keyword evidence="1" id="KW-0472">Membrane</keyword>
<accession>A0A7G6U5P7</accession>
<name>A0A7G6U5P7_9BRAD</name>